<keyword evidence="2" id="KW-0732">Signal</keyword>
<comment type="caution">
    <text evidence="10">The sequence shown here is derived from an EMBL/GenBank/DDBJ whole genome shotgun (WGS) entry which is preliminary data.</text>
</comment>
<dbReference type="GO" id="GO:0004180">
    <property type="term" value="F:carboxypeptidase activity"/>
    <property type="evidence" value="ECO:0007669"/>
    <property type="project" value="UniProtKB-KW"/>
</dbReference>
<feature type="compositionally biased region" description="Polar residues" evidence="8">
    <location>
        <begin position="402"/>
        <end position="413"/>
    </location>
</feature>
<feature type="compositionally biased region" description="Basic and acidic residues" evidence="8">
    <location>
        <begin position="156"/>
        <end position="167"/>
    </location>
</feature>
<keyword evidence="5" id="KW-0573">Peptidoglycan synthesis</keyword>
<feature type="region of interest" description="Disordered" evidence="8">
    <location>
        <begin position="1"/>
        <end position="353"/>
    </location>
</feature>
<keyword evidence="10" id="KW-0121">Carboxypeptidase</keyword>
<keyword evidence="6" id="KW-0961">Cell wall biogenesis/degradation</keyword>
<feature type="compositionally biased region" description="Low complexity" evidence="8">
    <location>
        <begin position="295"/>
        <end position="343"/>
    </location>
</feature>
<evidence type="ECO:0000256" key="4">
    <source>
        <dbReference type="ARBA" id="ARBA00022960"/>
    </source>
</evidence>
<dbReference type="Proteomes" id="UP000460558">
    <property type="component" value="Unassembled WGS sequence"/>
</dbReference>
<dbReference type="SUPFAM" id="SSF56601">
    <property type="entry name" value="beta-lactamase/transpeptidase-like"/>
    <property type="match status" value="1"/>
</dbReference>
<organism evidence="10 11">
    <name type="scientific">Streptomyces katsurahamanus</name>
    <dbReference type="NCBI Taxonomy" id="2577098"/>
    <lineage>
        <taxon>Bacteria</taxon>
        <taxon>Bacillati</taxon>
        <taxon>Actinomycetota</taxon>
        <taxon>Actinomycetes</taxon>
        <taxon>Kitasatosporales</taxon>
        <taxon>Streptomycetaceae</taxon>
        <taxon>Streptomyces</taxon>
    </lineage>
</organism>
<evidence type="ECO:0000256" key="1">
    <source>
        <dbReference type="ARBA" id="ARBA00007164"/>
    </source>
</evidence>
<dbReference type="InterPro" id="IPR001967">
    <property type="entry name" value="Peptidase_S11_N"/>
</dbReference>
<dbReference type="InterPro" id="IPR012338">
    <property type="entry name" value="Beta-lactam/transpept-like"/>
</dbReference>
<comment type="similarity">
    <text evidence="1 7">Belongs to the peptidase S11 family.</text>
</comment>
<dbReference type="InterPro" id="IPR018044">
    <property type="entry name" value="Peptidase_S11"/>
</dbReference>
<feature type="compositionally biased region" description="Basic and acidic residues" evidence="8">
    <location>
        <begin position="18"/>
        <end position="27"/>
    </location>
</feature>
<gene>
    <name evidence="10" type="ORF">FFZ77_10415</name>
</gene>
<keyword evidence="10" id="KW-0645">Protease</keyword>
<evidence type="ECO:0000259" key="9">
    <source>
        <dbReference type="Pfam" id="PF00768"/>
    </source>
</evidence>
<proteinExistence type="inferred from homology"/>
<dbReference type="Gene3D" id="3.40.710.10">
    <property type="entry name" value="DD-peptidase/beta-lactamase superfamily"/>
    <property type="match status" value="1"/>
</dbReference>
<evidence type="ECO:0000256" key="2">
    <source>
        <dbReference type="ARBA" id="ARBA00022729"/>
    </source>
</evidence>
<feature type="region of interest" description="Disordered" evidence="8">
    <location>
        <begin position="383"/>
        <end position="448"/>
    </location>
</feature>
<keyword evidence="11" id="KW-1185">Reference proteome</keyword>
<evidence type="ECO:0000256" key="8">
    <source>
        <dbReference type="SAM" id="MobiDB-lite"/>
    </source>
</evidence>
<sequence length="862" mass="87234">MAGRCPDTPDQNNSPKETSGKGRDTSREAAPVTRAEPSGEKASSGAAGEEPARTAADRATTPETAAASGLIAIESPAALDASEASRDSDDEVSTPAGETADGAEPVGPADADADAAAGGNAGASGAADESADAGAGAGDRTGTDVRGSAPAPRSEAASEGRTPRAEDADAEVSDTGLPDAGVPDAEDAETEVAETAETSVTVQLRVPAKTAGTAGTAKTTVPDKTPVSAGRNERGAGREPSSGDTESSDVTQVFAAPVVRDKTVAPGGPSAGREAGDAKGAAAEAEAGDAKDASGDGSSGDAKGATAESATAESATAESATADSGTAESATGDAEDAPAGPAADTRKRSGSVDADTELVAVNFAGVPPAEPVARNRPVPAAVSTAKAKADSPAVAPALGTPSGRSSVQSDFGQSGSGPRPAAQSVMPPPPLDLLAQLTNTPAPPPSPTRTLVRRLKIWTPLVALLGLVLLAAQILRPLPEPVLSFDKAPSSYTFGGGELSIPWPGEGQAAVTVAGSGAVETFGKQKPVPTASIAKIMTAYVILRDHPLKKNEKGPLITVDAQTVEDGKAPDESRIEGLRVGQTFNQHDMLKMLMIPSGNNIGRLLARWDSKSQRQEPFIKKMNDAAKDLGMKDTVYTDPSGLEKETVSTAVDQLILAEAVMKFGAFREVVALPNADIPGFGRIYNNNDPLIMAGLSIRGIKTGSNTPAGGTLSWAAYKTVDGKDQLILGTMMDQHAPPPDPNGANSLVLVQERSKKVIAEVREALTSATAVKKGQVLGHVDDGFGVRTPVVATKSLKAVGLVGQKLKLTVRGDGETISPTAKAGTVVGELTLGTGAAKRKVPVALDADLVEPSFRTKLTRLG</sequence>
<evidence type="ECO:0000313" key="10">
    <source>
        <dbReference type="EMBL" id="MQS35996.1"/>
    </source>
</evidence>
<feature type="compositionally biased region" description="Acidic residues" evidence="8">
    <location>
        <begin position="184"/>
        <end position="194"/>
    </location>
</feature>
<evidence type="ECO:0000256" key="3">
    <source>
        <dbReference type="ARBA" id="ARBA00022801"/>
    </source>
</evidence>
<feature type="domain" description="Peptidase S11 D-alanyl-D-alanine carboxypeptidase A N-terminal" evidence="9">
    <location>
        <begin position="525"/>
        <end position="729"/>
    </location>
</feature>
<dbReference type="Pfam" id="PF00768">
    <property type="entry name" value="Peptidase_S11"/>
    <property type="match status" value="1"/>
</dbReference>
<dbReference type="PANTHER" id="PTHR21581">
    <property type="entry name" value="D-ALANYL-D-ALANINE CARBOXYPEPTIDASE"/>
    <property type="match status" value="1"/>
</dbReference>
<reference evidence="10 11" key="1">
    <citation type="submission" date="2019-06" db="EMBL/GenBank/DDBJ databases">
        <title>Comparative genomics and metabolomics analyses of clavulanic acid producing Streptomyces species provides insight into specialized metabolism and evolution of beta-lactam biosynthetic gene clusters.</title>
        <authorList>
            <person name="Moore M.A."/>
            <person name="Cruz-Morales P."/>
            <person name="Barona Gomez F."/>
            <person name="Kapil T."/>
        </authorList>
    </citation>
    <scope>NUCLEOTIDE SEQUENCE [LARGE SCALE GENOMIC DNA]</scope>
    <source>
        <strain evidence="10 11">T-272</strain>
    </source>
</reference>
<feature type="compositionally biased region" description="Low complexity" evidence="8">
    <location>
        <begin position="146"/>
        <end position="155"/>
    </location>
</feature>
<keyword evidence="4" id="KW-0133">Cell shape</keyword>
<dbReference type="PRINTS" id="PR00725">
    <property type="entry name" value="DADACBPTASE1"/>
</dbReference>
<feature type="compositionally biased region" description="Low complexity" evidence="8">
    <location>
        <begin position="100"/>
        <end position="134"/>
    </location>
</feature>
<name>A0ABW9NS58_9ACTN</name>
<evidence type="ECO:0000256" key="6">
    <source>
        <dbReference type="ARBA" id="ARBA00023316"/>
    </source>
</evidence>
<evidence type="ECO:0000313" key="11">
    <source>
        <dbReference type="Proteomes" id="UP000460558"/>
    </source>
</evidence>
<evidence type="ECO:0000256" key="7">
    <source>
        <dbReference type="RuleBase" id="RU004016"/>
    </source>
</evidence>
<feature type="compositionally biased region" description="Low complexity" evidence="8">
    <location>
        <begin position="57"/>
        <end position="67"/>
    </location>
</feature>
<accession>A0ABW9NS58</accession>
<keyword evidence="3" id="KW-0378">Hydrolase</keyword>
<evidence type="ECO:0000256" key="5">
    <source>
        <dbReference type="ARBA" id="ARBA00022984"/>
    </source>
</evidence>
<dbReference type="PANTHER" id="PTHR21581:SF33">
    <property type="entry name" value="D-ALANYL-D-ALANINE CARBOXYPEPTIDASE DACB"/>
    <property type="match status" value="1"/>
</dbReference>
<protein>
    <submittedName>
        <fullName evidence="10">D-alanyl-D-alanine carboxypeptidase</fullName>
    </submittedName>
</protein>
<dbReference type="EMBL" id="VDEQ01000103">
    <property type="protein sequence ID" value="MQS35996.1"/>
    <property type="molecule type" value="Genomic_DNA"/>
</dbReference>
<feature type="compositionally biased region" description="Low complexity" evidence="8">
    <location>
        <begin position="195"/>
        <end position="220"/>
    </location>
</feature>
<feature type="compositionally biased region" description="Polar residues" evidence="8">
    <location>
        <begin position="242"/>
        <end position="251"/>
    </location>
</feature>